<dbReference type="GO" id="GO:0140662">
    <property type="term" value="F:ATP-dependent protein folding chaperone"/>
    <property type="evidence" value="ECO:0007669"/>
    <property type="project" value="InterPro"/>
</dbReference>
<dbReference type="InterPro" id="IPR013126">
    <property type="entry name" value="Hsp_70_fam"/>
</dbReference>
<evidence type="ECO:0000256" key="1">
    <source>
        <dbReference type="ARBA" id="ARBA00022741"/>
    </source>
</evidence>
<dbReference type="STRING" id="58114.SAMN05216270_11124"/>
<dbReference type="Pfam" id="PF03793">
    <property type="entry name" value="PASTA"/>
    <property type="match status" value="1"/>
</dbReference>
<dbReference type="Pfam" id="PF00012">
    <property type="entry name" value="HSP70"/>
    <property type="match status" value="1"/>
</dbReference>
<keyword evidence="5" id="KW-1133">Transmembrane helix</keyword>
<evidence type="ECO:0000313" key="7">
    <source>
        <dbReference type="EMBL" id="SDE02378.1"/>
    </source>
</evidence>
<dbReference type="SMART" id="SM00740">
    <property type="entry name" value="PASTA"/>
    <property type="match status" value="1"/>
</dbReference>
<evidence type="ECO:0000259" key="6">
    <source>
        <dbReference type="PROSITE" id="PS51178"/>
    </source>
</evidence>
<dbReference type="GO" id="GO:0005524">
    <property type="term" value="F:ATP binding"/>
    <property type="evidence" value="ECO:0007669"/>
    <property type="project" value="UniProtKB-KW"/>
</dbReference>
<dbReference type="AlphaFoldDB" id="A0A1G6ZIE1"/>
<proteinExistence type="predicted"/>
<dbReference type="SUPFAM" id="SSF53067">
    <property type="entry name" value="Actin-like ATPase domain"/>
    <property type="match status" value="2"/>
</dbReference>
<organism evidence="7 8">
    <name type="scientific">Glycomyces harbinensis</name>
    <dbReference type="NCBI Taxonomy" id="58114"/>
    <lineage>
        <taxon>Bacteria</taxon>
        <taxon>Bacillati</taxon>
        <taxon>Actinomycetota</taxon>
        <taxon>Actinomycetes</taxon>
        <taxon>Glycomycetales</taxon>
        <taxon>Glycomycetaceae</taxon>
        <taxon>Glycomyces</taxon>
    </lineage>
</organism>
<keyword evidence="1" id="KW-0547">Nucleotide-binding</keyword>
<feature type="region of interest" description="Disordered" evidence="4">
    <location>
        <begin position="1"/>
        <end position="54"/>
    </location>
</feature>
<dbReference type="Proteomes" id="UP000198949">
    <property type="component" value="Unassembled WGS sequence"/>
</dbReference>
<gene>
    <name evidence="7" type="ORF">SAMN05216270_11124</name>
</gene>
<dbReference type="PRINTS" id="PR00301">
    <property type="entry name" value="HEATSHOCK70"/>
</dbReference>
<dbReference type="Gene3D" id="3.30.10.20">
    <property type="match status" value="1"/>
</dbReference>
<evidence type="ECO:0000256" key="2">
    <source>
        <dbReference type="ARBA" id="ARBA00022840"/>
    </source>
</evidence>
<dbReference type="Gene3D" id="3.30.420.40">
    <property type="match status" value="2"/>
</dbReference>
<name>A0A1G6ZIE1_9ACTN</name>
<dbReference type="EMBL" id="FNAD01000011">
    <property type="protein sequence ID" value="SDE02378.1"/>
    <property type="molecule type" value="Genomic_DNA"/>
</dbReference>
<feature type="region of interest" description="Disordered" evidence="4">
    <location>
        <begin position="346"/>
        <end position="437"/>
    </location>
</feature>
<reference evidence="8" key="1">
    <citation type="submission" date="2016-10" db="EMBL/GenBank/DDBJ databases">
        <authorList>
            <person name="Varghese N."/>
            <person name="Submissions S."/>
        </authorList>
    </citation>
    <scope>NUCLEOTIDE SEQUENCE [LARGE SCALE GENOMIC DNA]</scope>
    <source>
        <strain evidence="8">CGMCC 4.3516</strain>
    </source>
</reference>
<feature type="compositionally biased region" description="Polar residues" evidence="4">
    <location>
        <begin position="473"/>
        <end position="483"/>
    </location>
</feature>
<accession>A0A1G6ZIE1</accession>
<protein>
    <submittedName>
        <fullName evidence="7">PASTA domain-containing protein</fullName>
    </submittedName>
</protein>
<dbReference type="PANTHER" id="PTHR42749:SF1">
    <property type="entry name" value="CELL SHAPE-DETERMINING PROTEIN MREB"/>
    <property type="match status" value="1"/>
</dbReference>
<evidence type="ECO:0000256" key="4">
    <source>
        <dbReference type="SAM" id="MobiDB-lite"/>
    </source>
</evidence>
<sequence length="501" mass="51981">MGVDLGSATTTVSTRRDDSGPEDRDVQQSTTPLVNADDPEPTRTPDPNPDEEPVLVGLAVPASWNSTRRRAHAEAAANAGFDASFLVSEPEAAARQLAEAQGRLLDPGAPLVVYNLGAASCHVAVVHREGDQYRVDAAKSADDIGGRAFDQLLLEHLSVRIRHSDAEYWARVQNPGETVLRAGVLDAVCAAREHLSDHLSASVALPGLDHELRLTREDAEQCLSPAVLRTVSLVEETMREAGVERGQLEALLLVGGASRTPLVPTVLGHHLGVEPVKPELPDLVIAEGTALAGLARIGGEETAEAPVAASPFSRLRTSPDVLVTMMVVVVAVLAFAGVALLNRGTPDTEGLDAGSMTPSPPDAAGEAEPEESDSGGTEEEPADEPTSPEPSALEEETDGPSPTPESATTAATADPTSPGTSASPAADAGAAMPNVVGESAADAERLLAEAGFTSVTTDGERRTGSTYDHCEVTAQSPGSGSQHSYDDPITLEYVYVGTDSC</sequence>
<dbReference type="CDD" id="cd06577">
    <property type="entry name" value="PASTA_pknB"/>
    <property type="match status" value="1"/>
</dbReference>
<keyword evidence="5" id="KW-0472">Membrane</keyword>
<dbReference type="InterPro" id="IPR043129">
    <property type="entry name" value="ATPase_NBD"/>
</dbReference>
<feature type="compositionally biased region" description="Basic and acidic residues" evidence="4">
    <location>
        <begin position="458"/>
        <end position="471"/>
    </location>
</feature>
<evidence type="ECO:0000256" key="3">
    <source>
        <dbReference type="ARBA" id="ARBA00023186"/>
    </source>
</evidence>
<feature type="transmembrane region" description="Helical" evidence="5">
    <location>
        <begin position="321"/>
        <end position="341"/>
    </location>
</feature>
<dbReference type="CDD" id="cd10170">
    <property type="entry name" value="ASKHA_NBD_HSP70"/>
    <property type="match status" value="1"/>
</dbReference>
<feature type="region of interest" description="Disordered" evidence="4">
    <location>
        <begin position="451"/>
        <end position="486"/>
    </location>
</feature>
<feature type="compositionally biased region" description="Basic and acidic residues" evidence="4">
    <location>
        <begin position="14"/>
        <end position="26"/>
    </location>
</feature>
<feature type="compositionally biased region" description="Acidic residues" evidence="4">
    <location>
        <begin position="365"/>
        <end position="383"/>
    </location>
</feature>
<dbReference type="PANTHER" id="PTHR42749">
    <property type="entry name" value="CELL SHAPE-DETERMINING PROTEIN MREB"/>
    <property type="match status" value="1"/>
</dbReference>
<evidence type="ECO:0000256" key="5">
    <source>
        <dbReference type="SAM" id="Phobius"/>
    </source>
</evidence>
<feature type="domain" description="PASTA" evidence="6">
    <location>
        <begin position="426"/>
        <end position="495"/>
    </location>
</feature>
<keyword evidence="5" id="KW-0812">Transmembrane</keyword>
<evidence type="ECO:0000313" key="8">
    <source>
        <dbReference type="Proteomes" id="UP000198949"/>
    </source>
</evidence>
<keyword evidence="3" id="KW-0143">Chaperone</keyword>
<keyword evidence="8" id="KW-1185">Reference proteome</keyword>
<dbReference type="PROSITE" id="PS51178">
    <property type="entry name" value="PASTA"/>
    <property type="match status" value="1"/>
</dbReference>
<keyword evidence="2" id="KW-0067">ATP-binding</keyword>
<feature type="compositionally biased region" description="Low complexity" evidence="4">
    <location>
        <begin position="404"/>
        <end position="431"/>
    </location>
</feature>
<dbReference type="InterPro" id="IPR005543">
    <property type="entry name" value="PASTA_dom"/>
</dbReference>